<feature type="non-terminal residue" evidence="2">
    <location>
        <position position="1"/>
    </location>
</feature>
<dbReference type="InterPro" id="IPR029066">
    <property type="entry name" value="PLP-binding_barrel"/>
</dbReference>
<comment type="caution">
    <text evidence="2">The sequence shown here is derived from an EMBL/GenBank/DDBJ whole genome shotgun (WGS) entry which is preliminary data.</text>
</comment>
<evidence type="ECO:0000313" key="2">
    <source>
        <dbReference type="EMBL" id="EKC73620.1"/>
    </source>
</evidence>
<sequence>SMGMSHDFRLAVACGSTMVRVGSSIFGERDYSK</sequence>
<gene>
    <name evidence="2" type="ORF">OBE_02293</name>
</gene>
<dbReference type="EMBL" id="AJWZ01001492">
    <property type="protein sequence ID" value="EKC73620.1"/>
    <property type="molecule type" value="Genomic_DNA"/>
</dbReference>
<dbReference type="GO" id="GO:0030170">
    <property type="term" value="F:pyridoxal phosphate binding"/>
    <property type="evidence" value="ECO:0007669"/>
    <property type="project" value="InterPro"/>
</dbReference>
<reference evidence="2" key="1">
    <citation type="journal article" date="2013" name="Environ. Microbiol.">
        <title>Microbiota from the distal guts of lean and obese adolescents exhibit partial functional redundancy besides clear differences in community structure.</title>
        <authorList>
            <person name="Ferrer M."/>
            <person name="Ruiz A."/>
            <person name="Lanza F."/>
            <person name="Haange S.B."/>
            <person name="Oberbach A."/>
            <person name="Till H."/>
            <person name="Bargiela R."/>
            <person name="Campoy C."/>
            <person name="Segura M.T."/>
            <person name="Richter M."/>
            <person name="von Bergen M."/>
            <person name="Seifert J."/>
            <person name="Suarez A."/>
        </authorList>
    </citation>
    <scope>NUCLEOTIDE SEQUENCE</scope>
</reference>
<proteinExistence type="predicted"/>
<dbReference type="AlphaFoldDB" id="K1U5W4"/>
<name>K1U5W4_9ZZZZ</name>
<evidence type="ECO:0000256" key="1">
    <source>
        <dbReference type="ARBA" id="ARBA00022898"/>
    </source>
</evidence>
<accession>K1U5W4</accession>
<organism evidence="2">
    <name type="scientific">human gut metagenome</name>
    <dbReference type="NCBI Taxonomy" id="408170"/>
    <lineage>
        <taxon>unclassified sequences</taxon>
        <taxon>metagenomes</taxon>
        <taxon>organismal metagenomes</taxon>
    </lineage>
</organism>
<dbReference type="InterPro" id="IPR011078">
    <property type="entry name" value="PyrdxlP_homeostasis"/>
</dbReference>
<dbReference type="PANTHER" id="PTHR10146">
    <property type="entry name" value="PROLINE SYNTHETASE CO-TRANSCRIBED BACTERIAL HOMOLOG PROTEIN"/>
    <property type="match status" value="1"/>
</dbReference>
<dbReference type="SUPFAM" id="SSF51419">
    <property type="entry name" value="PLP-binding barrel"/>
    <property type="match status" value="1"/>
</dbReference>
<dbReference type="PANTHER" id="PTHR10146:SF14">
    <property type="entry name" value="PYRIDOXAL PHOSPHATE HOMEOSTASIS PROTEIN"/>
    <property type="match status" value="1"/>
</dbReference>
<protein>
    <submittedName>
        <fullName evidence="2">Protein containing Alanine racemase</fullName>
    </submittedName>
</protein>
<dbReference type="Gene3D" id="3.20.20.10">
    <property type="entry name" value="Alanine racemase"/>
    <property type="match status" value="1"/>
</dbReference>
<keyword evidence="1" id="KW-0663">Pyridoxal phosphate</keyword>